<keyword evidence="2" id="KW-1185">Reference proteome</keyword>
<evidence type="ECO:0000313" key="2">
    <source>
        <dbReference type="Proteomes" id="UP000194236"/>
    </source>
</evidence>
<dbReference type="EMBL" id="MUJZ01052128">
    <property type="protein sequence ID" value="OTF73331.1"/>
    <property type="molecule type" value="Genomic_DNA"/>
</dbReference>
<reference evidence="1 2" key="1">
    <citation type="submission" date="2017-03" db="EMBL/GenBank/DDBJ databases">
        <title>Genome Survey of Euroglyphus maynei.</title>
        <authorList>
            <person name="Arlian L.G."/>
            <person name="Morgan M.S."/>
            <person name="Rider S.D."/>
        </authorList>
    </citation>
    <scope>NUCLEOTIDE SEQUENCE [LARGE SCALE GENOMIC DNA]</scope>
    <source>
        <strain evidence="1">Arlian Lab</strain>
        <tissue evidence="1">Whole body</tissue>
    </source>
</reference>
<sequence length="95" mass="10902">MYNLILENLTKYSTWFFQILDVGFLKKHFDPKSQQNLLFSILELPCRIRAFVDILGVRSSFLQIVELSSNIFLPGSDNHFDGSISMEIRADAAIC</sequence>
<proteinExistence type="predicted"/>
<dbReference type="Proteomes" id="UP000194236">
    <property type="component" value="Unassembled WGS sequence"/>
</dbReference>
<dbReference type="AlphaFoldDB" id="A0A1Y3AXW5"/>
<organism evidence="1 2">
    <name type="scientific">Euroglyphus maynei</name>
    <name type="common">Mayne's house dust mite</name>
    <dbReference type="NCBI Taxonomy" id="6958"/>
    <lineage>
        <taxon>Eukaryota</taxon>
        <taxon>Metazoa</taxon>
        <taxon>Ecdysozoa</taxon>
        <taxon>Arthropoda</taxon>
        <taxon>Chelicerata</taxon>
        <taxon>Arachnida</taxon>
        <taxon>Acari</taxon>
        <taxon>Acariformes</taxon>
        <taxon>Sarcoptiformes</taxon>
        <taxon>Astigmata</taxon>
        <taxon>Psoroptidia</taxon>
        <taxon>Analgoidea</taxon>
        <taxon>Pyroglyphidae</taxon>
        <taxon>Pyroglyphinae</taxon>
        <taxon>Euroglyphus</taxon>
    </lineage>
</organism>
<protein>
    <submittedName>
        <fullName evidence="1">Uncharacterized protein</fullName>
    </submittedName>
</protein>
<name>A0A1Y3AXW5_EURMA</name>
<accession>A0A1Y3AXW5</accession>
<comment type="caution">
    <text evidence="1">The sequence shown here is derived from an EMBL/GenBank/DDBJ whole genome shotgun (WGS) entry which is preliminary data.</text>
</comment>
<evidence type="ECO:0000313" key="1">
    <source>
        <dbReference type="EMBL" id="OTF73331.1"/>
    </source>
</evidence>
<gene>
    <name evidence="1" type="ORF">BLA29_001038</name>
</gene>